<dbReference type="GO" id="GO:0016887">
    <property type="term" value="F:ATP hydrolysis activity"/>
    <property type="evidence" value="ECO:0007669"/>
    <property type="project" value="InterPro"/>
</dbReference>
<dbReference type="HOGENOM" id="CLU_000604_1_22_11"/>
<dbReference type="STRING" id="680646.RMDY18_10830"/>
<dbReference type="Gene3D" id="3.40.50.300">
    <property type="entry name" value="P-loop containing nucleotide triphosphate hydrolases"/>
    <property type="match status" value="1"/>
</dbReference>
<dbReference type="SMART" id="SM00382">
    <property type="entry name" value="AAA"/>
    <property type="match status" value="1"/>
</dbReference>
<dbReference type="GO" id="GO:0042626">
    <property type="term" value="F:ATPase-coupled transmembrane transporter activity"/>
    <property type="evidence" value="ECO:0007669"/>
    <property type="project" value="TreeGrafter"/>
</dbReference>
<dbReference type="Pfam" id="PF00005">
    <property type="entry name" value="ABC_tran"/>
    <property type="match status" value="1"/>
</dbReference>
<reference evidence="6 7" key="3">
    <citation type="journal article" date="2010" name="Sequencing">
        <title>Complete Genome Sequence of Rothia mucilaginosa DY-18: A Clinical Isolate with Dense Meshwork-Like Structures from a Persistent Apical Periodontitis Lesion.</title>
        <authorList>
            <person name="Yamane K."/>
            <person name="Nambu T."/>
            <person name="Yamanaka T."/>
            <person name="Mashimo C."/>
            <person name="Sugimori C."/>
            <person name="Leung K.-P."/>
            <person name="Fukushima H."/>
        </authorList>
    </citation>
    <scope>NUCLEOTIDE SEQUENCE [LARGE SCALE GENOMIC DNA]</scope>
    <source>
        <strain evidence="6 7">DY-18</strain>
    </source>
</reference>
<dbReference type="SUPFAM" id="SSF52540">
    <property type="entry name" value="P-loop containing nucleoside triphosphate hydrolases"/>
    <property type="match status" value="1"/>
</dbReference>
<dbReference type="PANTHER" id="PTHR43553">
    <property type="entry name" value="HEAVY METAL TRANSPORTER"/>
    <property type="match status" value="1"/>
</dbReference>
<dbReference type="InterPro" id="IPR050095">
    <property type="entry name" value="ECF_ABC_transporter_ATP-bd"/>
</dbReference>
<feature type="domain" description="ABC transporter" evidence="5">
    <location>
        <begin position="37"/>
        <end position="287"/>
    </location>
</feature>
<sequence length="304" mass="32848">MPHERIAMFFRRSTRQPTPQQVQGKQAVSASTSMPALELESVSVFTELPEGGHRRILKDVSLQFTAKRTAVLGLNGSGKSTLLGLFNGLTHPDEGIVRVNGVDTMEAPSRDSKGASSRAGSQGAFEGVGMLFAQPEAQLIMPTVAEDIDLSLRRAAAVEGSALSGEQRRERIRELLRERGLEHLENQSVFTLSGGEKQLVALTSVLAARPQILLLDEPTTLLDLRNRARLLKHLESLDQMLVLSTHDLDLAASCDEAVIIHDGRLLAQGDAGQLVQQYRTWCAEGFPNEGATEGLDSAGGAHGR</sequence>
<dbReference type="eggNOG" id="COG1122">
    <property type="taxonomic scope" value="Bacteria"/>
</dbReference>
<dbReference type="InterPro" id="IPR003593">
    <property type="entry name" value="AAA+_ATPase"/>
</dbReference>
<keyword evidence="4" id="KW-0067">ATP-binding</keyword>
<dbReference type="GO" id="GO:0005524">
    <property type="term" value="F:ATP binding"/>
    <property type="evidence" value="ECO:0007669"/>
    <property type="project" value="UniProtKB-KW"/>
</dbReference>
<evidence type="ECO:0000256" key="3">
    <source>
        <dbReference type="ARBA" id="ARBA00022741"/>
    </source>
</evidence>
<dbReference type="EMBL" id="AP011540">
    <property type="protein sequence ID" value="BAI64915.1"/>
    <property type="molecule type" value="Genomic_DNA"/>
</dbReference>
<evidence type="ECO:0000256" key="2">
    <source>
        <dbReference type="ARBA" id="ARBA00022448"/>
    </source>
</evidence>
<evidence type="ECO:0000259" key="5">
    <source>
        <dbReference type="PROSITE" id="PS50893"/>
    </source>
</evidence>
<dbReference type="PANTHER" id="PTHR43553:SF24">
    <property type="entry name" value="ENERGY-COUPLING FACTOR TRANSPORTER ATP-BINDING PROTEIN ECFA1"/>
    <property type="match status" value="1"/>
</dbReference>
<keyword evidence="2" id="KW-0813">Transport</keyword>
<evidence type="ECO:0000313" key="7">
    <source>
        <dbReference type="Proteomes" id="UP000001883"/>
    </source>
</evidence>
<evidence type="ECO:0000313" key="6">
    <source>
        <dbReference type="EMBL" id="BAI64915.1"/>
    </source>
</evidence>
<dbReference type="PROSITE" id="PS50893">
    <property type="entry name" value="ABC_TRANSPORTER_2"/>
    <property type="match status" value="1"/>
</dbReference>
<keyword evidence="7" id="KW-1185">Reference proteome</keyword>
<dbReference type="Proteomes" id="UP000001883">
    <property type="component" value="Chromosome"/>
</dbReference>
<gene>
    <name evidence="6" type="ordered locus">RMDY18_10830</name>
</gene>
<dbReference type="CDD" id="cd03225">
    <property type="entry name" value="ABC_cobalt_CbiO_domain1"/>
    <property type="match status" value="1"/>
</dbReference>
<organism evidence="6 7">
    <name type="scientific">Rothia mucilaginosa (strain DY-18)</name>
    <name type="common">Stomatococcus mucilaginosus</name>
    <dbReference type="NCBI Taxonomy" id="680646"/>
    <lineage>
        <taxon>Bacteria</taxon>
        <taxon>Bacillati</taxon>
        <taxon>Actinomycetota</taxon>
        <taxon>Actinomycetes</taxon>
        <taxon>Micrococcales</taxon>
        <taxon>Micrococcaceae</taxon>
        <taxon>Rothia</taxon>
    </lineage>
</organism>
<accession>D2NTD9</accession>
<reference evidence="6 7" key="2">
    <citation type="journal article" date="2010" name="J Osaka Dent Univ">
        <title>Isolation and identification of Rothia mucilaginosa from persistent apical periodontitis lesions.</title>
        <authorList>
            <person name="Yamane K."/>
            <person name="Yoshida M."/>
            <person name="Fujihira T."/>
            <person name="Baba T."/>
            <person name="Tsuji N."/>
            <person name="Hayashi H."/>
            <person name="Sugimori C."/>
            <person name="Yamanaka T."/>
            <person name="Mashimo C."/>
            <person name="Nambu T."/>
            <person name="Kawai H."/>
            <person name="Fukushima H."/>
        </authorList>
    </citation>
    <scope>NUCLEOTIDE SEQUENCE [LARGE SCALE GENOMIC DNA]</scope>
    <source>
        <strain evidence="6 7">DY-18</strain>
    </source>
</reference>
<dbReference type="InterPro" id="IPR015856">
    <property type="entry name" value="ABC_transpr_CbiO/EcfA_su"/>
</dbReference>
<keyword evidence="3" id="KW-0547">Nucleotide-binding</keyword>
<dbReference type="InterPro" id="IPR027417">
    <property type="entry name" value="P-loop_NTPase"/>
</dbReference>
<dbReference type="KEGG" id="rmu:RMDY18_10830"/>
<dbReference type="GO" id="GO:0043190">
    <property type="term" value="C:ATP-binding cassette (ABC) transporter complex"/>
    <property type="evidence" value="ECO:0007669"/>
    <property type="project" value="TreeGrafter"/>
</dbReference>
<proteinExistence type="inferred from homology"/>
<dbReference type="AlphaFoldDB" id="D2NTD9"/>
<evidence type="ECO:0000256" key="1">
    <source>
        <dbReference type="ARBA" id="ARBA00005417"/>
    </source>
</evidence>
<dbReference type="InterPro" id="IPR003439">
    <property type="entry name" value="ABC_transporter-like_ATP-bd"/>
</dbReference>
<reference evidence="7" key="1">
    <citation type="submission" date="2009-07" db="EMBL/GenBank/DDBJ databases">
        <title>Complete genome sequence of Rothia mucilaginosa DJ.</title>
        <authorList>
            <person name="Yamane K."/>
            <person name="Nambu T."/>
            <person name="Mashimo C."/>
            <person name="Sugimori C."/>
            <person name="Yamanaka T."/>
            <person name="Leung K."/>
            <person name="Fukushima H."/>
        </authorList>
    </citation>
    <scope>NUCLEOTIDE SEQUENCE [LARGE SCALE GENOMIC DNA]</scope>
    <source>
        <strain evidence="7">DY-18</strain>
    </source>
</reference>
<protein>
    <submittedName>
        <fullName evidence="6">ABC-type cobalt transport system, ATPase component</fullName>
    </submittedName>
</protein>
<comment type="similarity">
    <text evidence="1">Belongs to the ABC transporter superfamily.</text>
</comment>
<name>D2NTD9_ROTMD</name>
<evidence type="ECO:0000256" key="4">
    <source>
        <dbReference type="ARBA" id="ARBA00022840"/>
    </source>
</evidence>